<dbReference type="Proteomes" id="UP000694523">
    <property type="component" value="Unplaced"/>
</dbReference>
<reference evidence="3" key="1">
    <citation type="submission" date="2025-08" db="UniProtKB">
        <authorList>
            <consortium name="Ensembl"/>
        </authorList>
    </citation>
    <scope>IDENTIFICATION</scope>
</reference>
<dbReference type="PANTHER" id="PTHR46875">
    <property type="entry name" value="TUMOR NECROSIS FACTOR RECEPTOR SUPERFAMILY MEMBER 5"/>
    <property type="match status" value="1"/>
</dbReference>
<dbReference type="AlphaFoldDB" id="A0A8C6U479"/>
<dbReference type="GO" id="GO:0006915">
    <property type="term" value="P:apoptotic process"/>
    <property type="evidence" value="ECO:0007669"/>
    <property type="project" value="InterPro"/>
</dbReference>
<feature type="domain" description="TNFR-Cys" evidence="2">
    <location>
        <begin position="103"/>
        <end position="141"/>
    </location>
</feature>
<dbReference type="GO" id="GO:0004888">
    <property type="term" value="F:transmembrane signaling receptor activity"/>
    <property type="evidence" value="ECO:0007669"/>
    <property type="project" value="InterPro"/>
</dbReference>
<organism evidence="3 4">
    <name type="scientific">Neogobius melanostomus</name>
    <name type="common">round goby</name>
    <dbReference type="NCBI Taxonomy" id="47308"/>
    <lineage>
        <taxon>Eukaryota</taxon>
        <taxon>Metazoa</taxon>
        <taxon>Chordata</taxon>
        <taxon>Craniata</taxon>
        <taxon>Vertebrata</taxon>
        <taxon>Euteleostomi</taxon>
        <taxon>Actinopterygii</taxon>
        <taxon>Neopterygii</taxon>
        <taxon>Teleostei</taxon>
        <taxon>Neoteleostei</taxon>
        <taxon>Acanthomorphata</taxon>
        <taxon>Gobiaria</taxon>
        <taxon>Gobiiformes</taxon>
        <taxon>Gobioidei</taxon>
        <taxon>Gobiidae</taxon>
        <taxon>Benthophilinae</taxon>
        <taxon>Neogobiini</taxon>
        <taxon>Neogobius</taxon>
    </lineage>
</organism>
<keyword evidence="4" id="KW-1185">Reference proteome</keyword>
<sequence>MFRPLLSVLLLCTLAVFTTAEPVCDPETQYLLNGECCQLCKPGTSMVSEGECRNPVCKDCDEGDYMNKYNKEEKCKKQPYCDPNSNFEWPESTSKTEHHLCLCKRGFHCSSASCLTCVPHTECEPGHRATTIGDQNHDTVCEKCPDGTFSDEKSWNGTCKKKTTCPGAVAKDGNSESDDECGNFLFLFLIDCFDRVTSISFGNYLYNYMTLWVIHQF</sequence>
<dbReference type="PRINTS" id="PR01680">
    <property type="entry name" value="TNFACTORR6"/>
</dbReference>
<dbReference type="SUPFAM" id="SSF57586">
    <property type="entry name" value="TNF receptor-like"/>
    <property type="match status" value="2"/>
</dbReference>
<dbReference type="SMART" id="SM00208">
    <property type="entry name" value="TNFR"/>
    <property type="match status" value="3"/>
</dbReference>
<dbReference type="Ensembl" id="ENSNMLT00000032496.1">
    <property type="protein sequence ID" value="ENSNMLP00000029130.1"/>
    <property type="gene ID" value="ENSNMLG00000018455.1"/>
</dbReference>
<name>A0A8C6U479_9GOBI</name>
<evidence type="ECO:0000313" key="3">
    <source>
        <dbReference type="Ensembl" id="ENSNMLP00000029130.1"/>
    </source>
</evidence>
<dbReference type="GO" id="GO:0002768">
    <property type="term" value="P:immune response-regulating cell surface receptor signaling pathway"/>
    <property type="evidence" value="ECO:0007669"/>
    <property type="project" value="TreeGrafter"/>
</dbReference>
<evidence type="ECO:0000259" key="2">
    <source>
        <dbReference type="SMART" id="SM00208"/>
    </source>
</evidence>
<feature type="chain" id="PRO_5034246342" evidence="1">
    <location>
        <begin position="21"/>
        <end position="217"/>
    </location>
</feature>
<dbReference type="GO" id="GO:0006955">
    <property type="term" value="P:immune response"/>
    <property type="evidence" value="ECO:0007669"/>
    <property type="project" value="InterPro"/>
</dbReference>
<dbReference type="Gene3D" id="2.10.50.10">
    <property type="entry name" value="Tumor Necrosis Factor Receptor, subunit A, domain 2"/>
    <property type="match status" value="2"/>
</dbReference>
<evidence type="ECO:0000256" key="1">
    <source>
        <dbReference type="SAM" id="SignalP"/>
    </source>
</evidence>
<accession>A0A8C6U479</accession>
<keyword evidence="1" id="KW-0732">Signal</keyword>
<dbReference type="InterPro" id="IPR052135">
    <property type="entry name" value="TNFRSF5"/>
</dbReference>
<protein>
    <submittedName>
        <fullName evidence="3">CD40 molecule, TNF receptor superfamily member 5</fullName>
    </submittedName>
</protein>
<reference evidence="3" key="2">
    <citation type="submission" date="2025-09" db="UniProtKB">
        <authorList>
            <consortium name="Ensembl"/>
        </authorList>
    </citation>
    <scope>IDENTIFICATION</scope>
</reference>
<dbReference type="InterPro" id="IPR008063">
    <property type="entry name" value="Fas_rcpt"/>
</dbReference>
<dbReference type="InterPro" id="IPR001368">
    <property type="entry name" value="TNFR/NGFR_Cys_rich_reg"/>
</dbReference>
<feature type="domain" description="TNFR-Cys" evidence="2">
    <location>
        <begin position="24"/>
        <end position="57"/>
    </location>
</feature>
<dbReference type="PANTHER" id="PTHR46875:SF3">
    <property type="entry name" value="CD40 MOLECULE, TNF RECEPTOR SUPERFAMILY MEMBER 5"/>
    <property type="match status" value="1"/>
</dbReference>
<dbReference type="GO" id="GO:0009897">
    <property type="term" value="C:external side of plasma membrane"/>
    <property type="evidence" value="ECO:0007669"/>
    <property type="project" value="TreeGrafter"/>
</dbReference>
<feature type="signal peptide" evidence="1">
    <location>
        <begin position="1"/>
        <end position="20"/>
    </location>
</feature>
<proteinExistence type="predicted"/>
<dbReference type="GO" id="GO:0035631">
    <property type="term" value="C:CD40 receptor complex"/>
    <property type="evidence" value="ECO:0007669"/>
    <property type="project" value="TreeGrafter"/>
</dbReference>
<evidence type="ECO:0000313" key="4">
    <source>
        <dbReference type="Proteomes" id="UP000694523"/>
    </source>
</evidence>
<feature type="domain" description="TNFR-Cys" evidence="2">
    <location>
        <begin position="144"/>
        <end position="181"/>
    </location>
</feature>